<dbReference type="OrthoDB" id="10256089at2759"/>
<accession>A0A804HHT5</accession>
<dbReference type="Bgee" id="ENSG00000160145">
    <property type="expression patterns" value="Expressed in secondary oocyte and 167 other cell types or tissues"/>
</dbReference>
<protein>
    <submittedName>
        <fullName evidence="1">Kalirin RhoGEF kinase</fullName>
    </submittedName>
</protein>
<keyword evidence="2" id="KW-1185">Reference proteome</keyword>
<sequence>MNPPEGAAEEGGAADSDVDAFFRTAKWKLLLAQCSPFLTVGYSK</sequence>
<reference evidence="1 2" key="3">
    <citation type="journal article" date="2006" name="Nature">
        <title>The DNA sequence, annotation and analysis of human chromosome 3.</title>
        <authorList>
            <person name="Muzny D.M."/>
            <person name="Scherer S.E."/>
            <person name="Kaul R."/>
            <person name="Wang J."/>
            <person name="Yu J."/>
            <person name="Sudbrak R."/>
            <person name="Buhay C.J."/>
            <person name="Chen R."/>
            <person name="Cree A."/>
            <person name="Ding Y."/>
            <person name="Dugan-Rocha S."/>
            <person name="Gill R."/>
            <person name="Gunaratne P."/>
            <person name="Harris R.A."/>
            <person name="Hawes A.C."/>
            <person name="Hernandez J."/>
            <person name="Hodgson A.V."/>
            <person name="Hume J."/>
            <person name="Jackson A."/>
            <person name="Khan Z.M."/>
            <person name="Kovar-Smith C."/>
            <person name="Lewis L.R."/>
            <person name="Lozado R.J."/>
            <person name="Metzker M.L."/>
            <person name="Milosavljevic A."/>
            <person name="Miner G.R."/>
            <person name="Morgan M.B."/>
            <person name="Nazareth L.V."/>
            <person name="Scott G."/>
            <person name="Sodergren E."/>
            <person name="Song X.Z."/>
            <person name="Steffen D."/>
            <person name="Wei S."/>
            <person name="Wheeler D.A."/>
            <person name="Wright M.W."/>
            <person name="Worley K.C."/>
            <person name="Yuan Y."/>
            <person name="Zhang Z."/>
            <person name="Adams C.Q."/>
            <person name="Ansari-Lari M.A."/>
            <person name="Ayele M."/>
            <person name="Brown M.J."/>
            <person name="Chen G."/>
            <person name="Chen Z."/>
            <person name="Clendenning J."/>
            <person name="Clerc-Blankenburg K.P."/>
            <person name="Chen R."/>
            <person name="Chen Z."/>
            <person name="Davis C."/>
            <person name="Delgado O."/>
            <person name="Dinh H.H."/>
            <person name="Dong W."/>
            <person name="Draper H."/>
            <person name="Ernst S."/>
            <person name="Fu G."/>
            <person name="Gonzalez-Garay M.L."/>
            <person name="Garcia D.K."/>
            <person name="Gillett W."/>
            <person name="Gu J."/>
            <person name="Hao B."/>
            <person name="Haugen E."/>
            <person name="Havlak P."/>
            <person name="He X."/>
            <person name="Hennig S."/>
            <person name="Hu S."/>
            <person name="Huang W."/>
            <person name="Jackson L.R."/>
            <person name="Jacob L.S."/>
            <person name="Kelly S.H."/>
            <person name="Kube M."/>
            <person name="Levy R."/>
            <person name="Li Z."/>
            <person name="Liu B."/>
            <person name="Liu J."/>
            <person name="Liu W."/>
            <person name="Lu J."/>
            <person name="Maheshwari M."/>
            <person name="Nguyen B.V."/>
            <person name="Okwuonu G.O."/>
            <person name="Palmeiri A."/>
            <person name="Pasternak S."/>
            <person name="Perez L.M."/>
            <person name="Phelps K.A."/>
            <person name="Plopper F.J."/>
            <person name="Qiang B."/>
            <person name="Raymond C."/>
            <person name="Rodriguez R."/>
            <person name="Saenphimmachak C."/>
            <person name="Santibanez J."/>
            <person name="Shen H."/>
            <person name="Shen Y."/>
            <person name="Subramanian S."/>
            <person name="Tabor P.E."/>
            <person name="Verduzco D."/>
            <person name="Waldron L."/>
            <person name="Wang J."/>
            <person name="Wang J."/>
            <person name="Wang Q."/>
            <person name="Williams G.A."/>
            <person name="Wong G.K."/>
            <person name="Yao Z."/>
            <person name="Zhang J."/>
            <person name="Zhang X."/>
            <person name="Zhao G."/>
            <person name="Zhou J."/>
            <person name="Zhou Y."/>
            <person name="Nelson D."/>
            <person name="Lehrach H."/>
            <person name="Reinhardt R."/>
            <person name="Naylor S.L."/>
            <person name="Yang H."/>
            <person name="Olson M."/>
            <person name="Weinstock G."/>
            <person name="Gibbs R.A."/>
        </authorList>
    </citation>
    <scope>NUCLEOTIDE SEQUENCE [LARGE SCALE GENOMIC DNA]</scope>
</reference>
<dbReference type="EMBL" id="AC069233">
    <property type="status" value="NOT_ANNOTATED_CDS"/>
    <property type="molecule type" value="Genomic_DNA"/>
</dbReference>
<name>A0A804HHT5_HUMAN</name>
<reference evidence="1" key="5">
    <citation type="submission" date="2025-09" db="UniProtKB">
        <authorList>
            <consortium name="Ensembl"/>
        </authorList>
    </citation>
    <scope>IDENTIFICATION</scope>
</reference>
<dbReference type="SMR" id="A0A804HHT5"/>
<keyword evidence="3" id="KW-1267">Proteomics identification</keyword>
<evidence type="ECO:0000313" key="1">
    <source>
        <dbReference type="Ensembl" id="ENSP00000506756.1"/>
    </source>
</evidence>
<proteinExistence type="evidence at protein level"/>
<reference evidence="1 2" key="2">
    <citation type="journal article" date="2004" name="Nature">
        <title>Finishing the euchromatic sequence of the human genome.</title>
        <authorList>
            <consortium name="International Human Genome Sequencing Consortium"/>
        </authorList>
    </citation>
    <scope>NUCLEOTIDE SEQUENCE [LARGE SCALE GENOMIC DNA]</scope>
</reference>
<dbReference type="EMBL" id="AC117381">
    <property type="status" value="NOT_ANNOTATED_CDS"/>
    <property type="molecule type" value="Genomic_DNA"/>
</dbReference>
<reference evidence="1" key="4">
    <citation type="submission" date="2025-08" db="UniProtKB">
        <authorList>
            <consortium name="Ensembl"/>
        </authorList>
    </citation>
    <scope>IDENTIFICATION</scope>
</reference>
<dbReference type="GeneTree" id="ENSGT00940000155248"/>
<dbReference type="HGNC" id="HGNC:4814">
    <property type="gene designation" value="KALRN"/>
</dbReference>
<reference evidence="1 2" key="1">
    <citation type="journal article" date="2001" name="Nature">
        <title>Initial sequencing and analysis of the human genome.</title>
        <authorList>
            <consortium name="International Human Genome Sequencing Consortium"/>
            <person name="Lander E.S."/>
            <person name="Linton L.M."/>
            <person name="Birren B."/>
            <person name="Nusbaum C."/>
            <person name="Zody M.C."/>
            <person name="Baldwin J."/>
            <person name="Devon K."/>
            <person name="Dewar K."/>
            <person name="Doyle M."/>
            <person name="FitzHugh W."/>
            <person name="Funke R."/>
            <person name="Gage D."/>
            <person name="Harris K."/>
            <person name="Heaford A."/>
            <person name="Howland J."/>
            <person name="Kann L."/>
            <person name="Lehoczky J."/>
            <person name="LeVine R."/>
            <person name="McEwan P."/>
            <person name="McKernan K."/>
            <person name="Meldrim J."/>
            <person name="Mesirov J.P."/>
            <person name="Miranda C."/>
            <person name="Morris W."/>
            <person name="Naylor J."/>
            <person name="Raymond C."/>
            <person name="Rosetti M."/>
            <person name="Santos R."/>
            <person name="Sheridan A."/>
            <person name="Sougnez C."/>
            <person name="Stange-Thomann N."/>
            <person name="Stojanovic N."/>
            <person name="Subramanian A."/>
            <person name="Wyman D."/>
            <person name="Rogers J."/>
            <person name="Sulston J."/>
            <person name="Ainscough R."/>
            <person name="Beck S."/>
            <person name="Bentley D."/>
            <person name="Burton J."/>
            <person name="Clee C."/>
            <person name="Carter N."/>
            <person name="Coulson A."/>
            <person name="Deadman R."/>
            <person name="Deloukas P."/>
            <person name="Dunham A."/>
            <person name="Dunham I."/>
            <person name="Durbin R."/>
            <person name="French L."/>
            <person name="Grafham D."/>
            <person name="Gregory S."/>
            <person name="Hubbard T."/>
            <person name="Humphray S."/>
            <person name="Hunt A."/>
            <person name="Jones M."/>
            <person name="Lloyd C."/>
            <person name="McMurray A."/>
            <person name="Matthews L."/>
            <person name="Mercer S."/>
            <person name="Milne S."/>
            <person name="Mullikin J.C."/>
            <person name="Mungall A."/>
            <person name="Plumb R."/>
            <person name="Ross M."/>
            <person name="Shownkeen R."/>
            <person name="Sims S."/>
            <person name="Waterston R.H."/>
            <person name="Wilson R.K."/>
            <person name="Hillier L.W."/>
            <person name="McPherson J.D."/>
            <person name="Marra M.A."/>
            <person name="Mardis E.R."/>
            <person name="Fulton L.A."/>
            <person name="Chinwalla A.T."/>
            <person name="Pepin K.H."/>
            <person name="Gish W.R."/>
            <person name="Chissoe S.L."/>
            <person name="Wendl M.C."/>
            <person name="Delehaunty K.D."/>
            <person name="Miner T.L."/>
            <person name="Delehaunty A."/>
            <person name="Kramer J.B."/>
            <person name="Cook L.L."/>
            <person name="Fulton R.S."/>
            <person name="Johnson D.L."/>
            <person name="Minx P.J."/>
            <person name="Clifton S.W."/>
            <person name="Hawkins T."/>
            <person name="Branscomb E."/>
            <person name="Predki P."/>
            <person name="Richardson P."/>
            <person name="Wenning S."/>
            <person name="Slezak T."/>
            <person name="Doggett N."/>
            <person name="Cheng J.F."/>
            <person name="Olsen A."/>
            <person name="Lucas S."/>
            <person name="Elkin C."/>
            <person name="Uberbacher E."/>
            <person name="Frazier M."/>
            <person name="Gibbs R.A."/>
            <person name="Muzny D.M."/>
            <person name="Scherer S.E."/>
            <person name="Bouck J.B."/>
            <person name="Sodergren E.J."/>
            <person name="Worley K.C."/>
            <person name="Rives C.M."/>
            <person name="Gorrell J.H."/>
            <person name="Metzker M.L."/>
            <person name="Naylor S.L."/>
            <person name="Kucherlapati R.S."/>
            <person name="Nelson D.L."/>
            <person name="Weinstock G.M."/>
            <person name="Sakaki Y."/>
            <person name="Fujiyama A."/>
            <person name="Hattori M."/>
            <person name="Yada T."/>
            <person name="Toyoda A."/>
            <person name="Itoh T."/>
            <person name="Kawagoe C."/>
            <person name="Watanabe H."/>
            <person name="Totoki Y."/>
            <person name="Taylor T."/>
            <person name="Weissenbach J."/>
            <person name="Heilig R."/>
            <person name="Saurin W."/>
            <person name="Artiguenave F."/>
            <person name="Brottier P."/>
            <person name="Bruls T."/>
            <person name="Pelletier E."/>
            <person name="Robert C."/>
            <person name="Wincker P."/>
            <person name="Smith D.R."/>
            <person name="Doucette-Stamm L."/>
            <person name="Rubenfield M."/>
            <person name="Weinstock K."/>
            <person name="Lee H.M."/>
            <person name="Dubois J."/>
            <person name="Rosenthal A."/>
            <person name="Platzer M."/>
            <person name="Nyakatura G."/>
            <person name="Taudien S."/>
            <person name="Rump A."/>
            <person name="Yang H."/>
            <person name="Yu J."/>
            <person name="Wang J."/>
            <person name="Huang G."/>
            <person name="Gu J."/>
            <person name="Hood L."/>
            <person name="Rowen L."/>
            <person name="Madan A."/>
            <person name="Qin S."/>
            <person name="Davis R.W."/>
            <person name="Federspiel N.A."/>
            <person name="Abola A.P."/>
            <person name="Proctor M.J."/>
            <person name="Myers R.M."/>
            <person name="Schmutz J."/>
            <person name="Dickson M."/>
            <person name="Grimwood J."/>
            <person name="Cox D.R."/>
            <person name="Olson M.V."/>
            <person name="Kaul R."/>
            <person name="Raymond C."/>
            <person name="Shimizu N."/>
            <person name="Kawasaki K."/>
            <person name="Minoshima S."/>
            <person name="Evans G.A."/>
            <person name="Athanasiou M."/>
            <person name="Schultz R."/>
            <person name="Roe B.A."/>
            <person name="Chen F."/>
            <person name="Pan H."/>
            <person name="Ramser J."/>
            <person name="Lehrach H."/>
            <person name="Reinhardt R."/>
            <person name="McCombie W.R."/>
            <person name="de la Bastide M."/>
            <person name="Dedhia N."/>
            <person name="Blocker H."/>
            <person name="Hornischer K."/>
            <person name="Nordsiek G."/>
            <person name="Agarwala R."/>
            <person name="Aravind L."/>
            <person name="Bailey J.A."/>
            <person name="Bateman A."/>
            <person name="Batzoglou S."/>
            <person name="Birney E."/>
            <person name="Bork P."/>
            <person name="Brown D.G."/>
            <person name="Burge C.B."/>
            <person name="Cerutti L."/>
            <person name="Chen H.C."/>
            <person name="Church D."/>
            <person name="Clamp M."/>
            <person name="Copley R.R."/>
            <person name="Doerks T."/>
            <person name="Eddy S.R."/>
            <person name="Eichler E.E."/>
            <person name="Furey T.S."/>
            <person name="Galagan J."/>
            <person name="Gilbert J.G."/>
            <person name="Harmon C."/>
            <person name="Hayashizaki Y."/>
            <person name="Haussler D."/>
            <person name="Hermjakob H."/>
            <person name="Hokamp K."/>
            <person name="Jang W."/>
            <person name="Johnson L.S."/>
            <person name="Jones T.A."/>
            <person name="Kasif S."/>
            <person name="Kaspryzk A."/>
            <person name="Kennedy S."/>
            <person name="Kent W.J."/>
            <person name="Kitts P."/>
            <person name="Koonin E.V."/>
            <person name="Korf I."/>
            <person name="Kulp D."/>
            <person name="Lancet D."/>
            <person name="Lowe T.M."/>
            <person name="McLysaght A."/>
            <person name="Mikkelsen T."/>
            <person name="Moran J.V."/>
            <person name="Mulder N."/>
            <person name="Pollara V.J."/>
            <person name="Ponting C.P."/>
            <person name="Schuler G."/>
            <person name="Schultz J."/>
            <person name="Slater G."/>
            <person name="Smit A.F."/>
            <person name="Stupka E."/>
            <person name="Szustakowski J."/>
            <person name="Thierry-Mieg D."/>
            <person name="Thierry-Mieg J."/>
            <person name="Wagner L."/>
            <person name="Wallis J."/>
            <person name="Wheeler R."/>
            <person name="Williams A."/>
            <person name="Wolf Y.I."/>
            <person name="Wolfe K.H."/>
            <person name="Yang S.P."/>
            <person name="Yeh R.F."/>
            <person name="Collins F."/>
            <person name="Guyer M.S."/>
            <person name="Peterson J."/>
            <person name="Felsenfeld A."/>
            <person name="Wetterstrand K.A."/>
            <person name="Patrinos A."/>
            <person name="Morgan M.J."/>
            <person name="de Jong P."/>
            <person name="Catanese J.J."/>
            <person name="Osoegawa K."/>
            <person name="Shizuya H."/>
            <person name="Choi S."/>
            <person name="Chen Y.J."/>
        </authorList>
    </citation>
    <scope>NUCLEOTIDE SEQUENCE [LARGE SCALE GENOMIC DNA]</scope>
</reference>
<dbReference type="Proteomes" id="UP000005640">
    <property type="component" value="Chromosome 3"/>
</dbReference>
<evidence type="ECO:0007829" key="3">
    <source>
        <dbReference type="PeptideAtlas" id="A0A804HHT5"/>
    </source>
</evidence>
<evidence type="ECO:0000313" key="2">
    <source>
        <dbReference type="Proteomes" id="UP000005640"/>
    </source>
</evidence>
<dbReference type="EMBL" id="AC117401">
    <property type="status" value="NOT_ANNOTATED_CDS"/>
    <property type="molecule type" value="Genomic_DNA"/>
</dbReference>
<dbReference type="EMBL" id="AC112129">
    <property type="status" value="NOT_ANNOTATED_CDS"/>
    <property type="molecule type" value="Genomic_DNA"/>
</dbReference>
<organism evidence="1 2">
    <name type="scientific">Homo sapiens</name>
    <name type="common">Human</name>
    <dbReference type="NCBI Taxonomy" id="9606"/>
    <lineage>
        <taxon>Eukaryota</taxon>
        <taxon>Metazoa</taxon>
        <taxon>Chordata</taxon>
        <taxon>Craniata</taxon>
        <taxon>Vertebrata</taxon>
        <taxon>Euteleostomi</taxon>
        <taxon>Mammalia</taxon>
        <taxon>Eutheria</taxon>
        <taxon>Euarchontoglires</taxon>
        <taxon>Primates</taxon>
        <taxon>Haplorrhini</taxon>
        <taxon>Catarrhini</taxon>
        <taxon>Hominidae</taxon>
        <taxon>Homo</taxon>
    </lineage>
</organism>
<dbReference type="EMBL" id="KF457679">
    <property type="status" value="NOT_ANNOTATED_CDS"/>
    <property type="molecule type" value="Genomic_DNA"/>
</dbReference>
<dbReference type="AlphaFoldDB" id="A0A804HHT5"/>
<dbReference type="OpenTargets" id="ENSG00000160145"/>
<dbReference type="EMBL" id="AC080008">
    <property type="status" value="NOT_ANNOTATED_CDS"/>
    <property type="molecule type" value="Genomic_DNA"/>
</dbReference>
<gene>
    <name evidence="1" type="primary">KALRN</name>
</gene>
<dbReference type="EMBL" id="AC022336">
    <property type="status" value="NOT_ANNOTATED_CDS"/>
    <property type="molecule type" value="Genomic_DNA"/>
</dbReference>
<dbReference type="Ensembl" id="ENST00000682861.1">
    <property type="protein sequence ID" value="ENSP00000506756.1"/>
    <property type="gene ID" value="ENSG00000160145.16"/>
</dbReference>